<dbReference type="InterPro" id="IPR016181">
    <property type="entry name" value="Acyl_CoA_acyltransferase"/>
</dbReference>
<dbReference type="InterPro" id="IPR004616">
    <property type="entry name" value="Leu/Phe-tRNA_Trfase"/>
</dbReference>
<keyword evidence="1" id="KW-0963">Cytoplasm</keyword>
<sequence length="330" mass="35628">MELPVSARQSVLKQVSDSLVSSGLYSKPAALALLAKQFVGFGPHLPDPDKALSQPEGLVGRCGSLNVPTMVAAYAKGLYPQEKKWWAPAERAVSFPEHVRISQRVWRLLQTQAYGVTFDADFAAVLRGCAPEPAVGEAFMALHQAGYAHSVEAWDRSGRLAGGLFGLSVGRAFFTEGLFSRERDAANVGFVTLSCHLQHWGFKLNDGKRMGGHLSQLGFVVVPRFAFNGLLSKAILSPTRVPVERRNRAGRRALESEIRRHGQGNRAVAAQGPRHAAPIGLRICAGPRGRVLFAAATANAGLVGSRARSALRPRKCSPGHFCLHCRVARP</sequence>
<dbReference type="Pfam" id="PF03588">
    <property type="entry name" value="Leu_Phe_trans"/>
    <property type="match status" value="1"/>
</dbReference>
<dbReference type="GO" id="GO:0008914">
    <property type="term" value="F:leucyl-tRNA--protein transferase activity"/>
    <property type="evidence" value="ECO:0007669"/>
    <property type="project" value="InterPro"/>
</dbReference>
<dbReference type="Proteomes" id="UP000094501">
    <property type="component" value="Unassembled WGS sequence"/>
</dbReference>
<dbReference type="Gene3D" id="3.40.630.70">
    <property type="entry name" value="Leucyl/phenylalanyl-tRNA-protein transferase, C-terminal domain"/>
    <property type="match status" value="1"/>
</dbReference>
<comment type="caution">
    <text evidence="4">The sequence shown here is derived from an EMBL/GenBank/DDBJ whole genome shotgun (WGS) entry which is preliminary data.</text>
</comment>
<keyword evidence="3" id="KW-0012">Acyltransferase</keyword>
<proteinExistence type="predicted"/>
<dbReference type="PANTHER" id="PTHR30098">
    <property type="entry name" value="LEUCYL/PHENYLALANYL-TRNA--PROTEIN TRANSFERASE"/>
    <property type="match status" value="1"/>
</dbReference>
<reference evidence="4 5" key="1">
    <citation type="journal article" date="2016" name="Environ. Microbiol.">
        <title>New Methyloceanibacter diversity from North Sea sediments includes methanotroph containing solely the soluble methane monooxygenase.</title>
        <authorList>
            <person name="Vekeman B."/>
            <person name="Kerckhof F.M."/>
            <person name="Cremers G."/>
            <person name="de Vos P."/>
            <person name="Vandamme P."/>
            <person name="Boon N."/>
            <person name="Op den Camp H.J."/>
            <person name="Heylen K."/>
        </authorList>
    </citation>
    <scope>NUCLEOTIDE SEQUENCE [LARGE SCALE GENOMIC DNA]</scope>
    <source>
        <strain evidence="4 5">R-67174</strain>
    </source>
</reference>
<accession>A0A1E3VYG6</accession>
<protein>
    <recommendedName>
        <fullName evidence="6">Leucyl/phenylalanyl-tRNA--protein transferase</fullName>
    </recommendedName>
</protein>
<evidence type="ECO:0000256" key="1">
    <source>
        <dbReference type="ARBA" id="ARBA00022490"/>
    </source>
</evidence>
<dbReference type="PANTHER" id="PTHR30098:SF2">
    <property type="entry name" value="LEUCYL_PHENYLALANYL-TRNA--PROTEIN TRANSFERASE"/>
    <property type="match status" value="1"/>
</dbReference>
<name>A0A1E3VYG6_9HYPH</name>
<evidence type="ECO:0000256" key="2">
    <source>
        <dbReference type="ARBA" id="ARBA00022679"/>
    </source>
</evidence>
<evidence type="ECO:0000313" key="5">
    <source>
        <dbReference type="Proteomes" id="UP000094501"/>
    </source>
</evidence>
<dbReference type="InterPro" id="IPR042203">
    <property type="entry name" value="Leu/Phe-tRNA_Trfase_C"/>
</dbReference>
<dbReference type="GO" id="GO:0005737">
    <property type="term" value="C:cytoplasm"/>
    <property type="evidence" value="ECO:0007669"/>
    <property type="project" value="TreeGrafter"/>
</dbReference>
<dbReference type="STRING" id="1774968.AUC68_09150"/>
<dbReference type="Gene3D" id="3.30.70.3550">
    <property type="entry name" value="Leucyl/phenylalanyl-tRNA-protein transferase, N-terminal domain"/>
    <property type="match status" value="1"/>
</dbReference>
<dbReference type="InterPro" id="IPR042221">
    <property type="entry name" value="Leu/Phe-tRNA_Trfase_N"/>
</dbReference>
<evidence type="ECO:0000256" key="3">
    <source>
        <dbReference type="ARBA" id="ARBA00023315"/>
    </source>
</evidence>
<keyword evidence="2" id="KW-0808">Transferase</keyword>
<evidence type="ECO:0000313" key="4">
    <source>
        <dbReference type="EMBL" id="ODR98562.1"/>
    </source>
</evidence>
<organism evidence="4 5">
    <name type="scientific">Methyloceanibacter methanicus</name>
    <dbReference type="NCBI Taxonomy" id="1774968"/>
    <lineage>
        <taxon>Bacteria</taxon>
        <taxon>Pseudomonadati</taxon>
        <taxon>Pseudomonadota</taxon>
        <taxon>Alphaproteobacteria</taxon>
        <taxon>Hyphomicrobiales</taxon>
        <taxon>Hyphomicrobiaceae</taxon>
        <taxon>Methyloceanibacter</taxon>
    </lineage>
</organism>
<gene>
    <name evidence="4" type="ORF">AUC68_09150</name>
</gene>
<dbReference type="AlphaFoldDB" id="A0A1E3VYG6"/>
<evidence type="ECO:0008006" key="6">
    <source>
        <dbReference type="Google" id="ProtNLM"/>
    </source>
</evidence>
<dbReference type="GO" id="GO:0030163">
    <property type="term" value="P:protein catabolic process"/>
    <property type="evidence" value="ECO:0007669"/>
    <property type="project" value="InterPro"/>
</dbReference>
<keyword evidence="5" id="KW-1185">Reference proteome</keyword>
<dbReference type="EMBL" id="LPWG01000013">
    <property type="protein sequence ID" value="ODR98562.1"/>
    <property type="molecule type" value="Genomic_DNA"/>
</dbReference>
<dbReference type="SUPFAM" id="SSF55729">
    <property type="entry name" value="Acyl-CoA N-acyltransferases (Nat)"/>
    <property type="match status" value="1"/>
</dbReference>